<keyword evidence="4" id="KW-0238">DNA-binding</keyword>
<comment type="similarity">
    <text evidence="1">In the C-terminal section; belongs to the class-I pyridoxal-phosphate-dependent aminotransferase family.</text>
</comment>
<evidence type="ECO:0000313" key="9">
    <source>
        <dbReference type="Proteomes" id="UP001364224"/>
    </source>
</evidence>
<reference evidence="8 9" key="1">
    <citation type="submission" date="2024-02" db="EMBL/GenBank/DDBJ databases">
        <title>Adaptive strategies in a cosmopolitan and abundant soil bacterium.</title>
        <authorList>
            <person name="Carini P."/>
        </authorList>
    </citation>
    <scope>NUCLEOTIDE SEQUENCE [LARGE SCALE GENOMIC DNA]</scope>
    <source>
        <strain evidence="8 9">AZCC 1608</strain>
    </source>
</reference>
<dbReference type="Pfam" id="PF00155">
    <property type="entry name" value="Aminotran_1_2"/>
    <property type="match status" value="1"/>
</dbReference>
<feature type="region of interest" description="Disordered" evidence="6">
    <location>
        <begin position="1"/>
        <end position="28"/>
    </location>
</feature>
<keyword evidence="8" id="KW-0808">Transferase</keyword>
<dbReference type="InterPro" id="IPR015421">
    <property type="entry name" value="PyrdxlP-dep_Trfase_major"/>
</dbReference>
<dbReference type="InterPro" id="IPR036390">
    <property type="entry name" value="WH_DNA-bd_sf"/>
</dbReference>
<dbReference type="SMART" id="SM00345">
    <property type="entry name" value="HTH_GNTR"/>
    <property type="match status" value="1"/>
</dbReference>
<sequence>MRKIPTNSPATRRKAELPLDLDGPHVTQDASSQHRLYQALCHAITGGIAKPGEPLPPQRTLAKQTGFRRNAVTSTYERLIADGFAVATTGSGTFVAARIPARVNDARKTRIAVEAPQQGALALGCTHIDERALQRFRSFAGRRMRAFGNEHLQYGDPRGSRELRAAIADHLLAARGLRCDPDQIMLASGTQHALRIVLGAILKPGDQIWCEDPGYPAARRAIGHCGLRPVAVPVDASGMIVAKGRALAPSAGAAYVTPSHQFPLGVQMSMPRRLELLDWARETSAFVIEDDYDSEFRYDGAPLLSLAGIDHLSRVIYMGTFAKTLFPGLRIGYCALPERLVGPVTTARAALDRFPGTLLEGAVADMLNSGAFAANLRKVRGIYREARDVLASTLSAASDGLLTVPVPSQGLHLVARFDPSTDPLVAAKAKAEAGVAGWLLAETYFRARPLPGFVLGFAGHPLPQLIASAERLAKSSLAAFQISRKPNKGGTGKVNRKAAI</sequence>
<keyword evidence="9" id="KW-1185">Reference proteome</keyword>
<dbReference type="InterPro" id="IPR051446">
    <property type="entry name" value="HTH_trans_reg/aminotransferase"/>
</dbReference>
<dbReference type="CDD" id="cd07377">
    <property type="entry name" value="WHTH_GntR"/>
    <property type="match status" value="1"/>
</dbReference>
<dbReference type="Proteomes" id="UP001364224">
    <property type="component" value="Unassembled WGS sequence"/>
</dbReference>
<keyword evidence="2" id="KW-0663">Pyridoxal phosphate</keyword>
<comment type="caution">
    <text evidence="8">The sequence shown here is derived from an EMBL/GenBank/DDBJ whole genome shotgun (WGS) entry which is preliminary data.</text>
</comment>
<dbReference type="GO" id="GO:0008483">
    <property type="term" value="F:transaminase activity"/>
    <property type="evidence" value="ECO:0007669"/>
    <property type="project" value="UniProtKB-KW"/>
</dbReference>
<dbReference type="InterPro" id="IPR015424">
    <property type="entry name" value="PyrdxlP-dep_Trfase"/>
</dbReference>
<feature type="domain" description="HTH gntR-type" evidence="7">
    <location>
        <begin position="30"/>
        <end position="98"/>
    </location>
</feature>
<evidence type="ECO:0000256" key="2">
    <source>
        <dbReference type="ARBA" id="ARBA00022898"/>
    </source>
</evidence>
<evidence type="ECO:0000256" key="3">
    <source>
        <dbReference type="ARBA" id="ARBA00023015"/>
    </source>
</evidence>
<accession>A0ABU8B9K1</accession>
<gene>
    <name evidence="8" type="ORF">V1286_002750</name>
</gene>
<dbReference type="InterPro" id="IPR004839">
    <property type="entry name" value="Aminotransferase_I/II_large"/>
</dbReference>
<keyword evidence="5" id="KW-0804">Transcription</keyword>
<dbReference type="PROSITE" id="PS50949">
    <property type="entry name" value="HTH_GNTR"/>
    <property type="match status" value="1"/>
</dbReference>
<name>A0ABU8B9K1_9BRAD</name>
<dbReference type="InterPro" id="IPR000524">
    <property type="entry name" value="Tscrpt_reg_HTH_GntR"/>
</dbReference>
<dbReference type="Gene3D" id="1.10.10.10">
    <property type="entry name" value="Winged helix-like DNA-binding domain superfamily/Winged helix DNA-binding domain"/>
    <property type="match status" value="1"/>
</dbReference>
<proteinExistence type="inferred from homology"/>
<protein>
    <submittedName>
        <fullName evidence="8">GntR family transcriptional regulator/MocR family aminotransferase</fullName>
    </submittedName>
</protein>
<dbReference type="Gene3D" id="3.40.640.10">
    <property type="entry name" value="Type I PLP-dependent aspartate aminotransferase-like (Major domain)"/>
    <property type="match status" value="1"/>
</dbReference>
<evidence type="ECO:0000313" key="8">
    <source>
        <dbReference type="EMBL" id="MEH2555221.1"/>
    </source>
</evidence>
<evidence type="ECO:0000256" key="4">
    <source>
        <dbReference type="ARBA" id="ARBA00023125"/>
    </source>
</evidence>
<dbReference type="CDD" id="cd00609">
    <property type="entry name" value="AAT_like"/>
    <property type="match status" value="1"/>
</dbReference>
<feature type="compositionally biased region" description="Polar residues" evidence="6">
    <location>
        <begin position="1"/>
        <end position="10"/>
    </location>
</feature>
<evidence type="ECO:0000259" key="7">
    <source>
        <dbReference type="PROSITE" id="PS50949"/>
    </source>
</evidence>
<dbReference type="SUPFAM" id="SSF46785">
    <property type="entry name" value="Winged helix' DNA-binding domain"/>
    <property type="match status" value="1"/>
</dbReference>
<keyword evidence="3" id="KW-0805">Transcription regulation</keyword>
<dbReference type="InterPro" id="IPR036388">
    <property type="entry name" value="WH-like_DNA-bd_sf"/>
</dbReference>
<evidence type="ECO:0000256" key="5">
    <source>
        <dbReference type="ARBA" id="ARBA00023163"/>
    </source>
</evidence>
<dbReference type="SUPFAM" id="SSF53383">
    <property type="entry name" value="PLP-dependent transferases"/>
    <property type="match status" value="1"/>
</dbReference>
<organism evidence="8 9">
    <name type="scientific">Bradyrhizobium algeriense</name>
    <dbReference type="NCBI Taxonomy" id="634784"/>
    <lineage>
        <taxon>Bacteria</taxon>
        <taxon>Pseudomonadati</taxon>
        <taxon>Pseudomonadota</taxon>
        <taxon>Alphaproteobacteria</taxon>
        <taxon>Hyphomicrobiales</taxon>
        <taxon>Nitrobacteraceae</taxon>
        <taxon>Bradyrhizobium</taxon>
    </lineage>
</organism>
<dbReference type="RefSeq" id="WP_334480236.1">
    <property type="nucleotide sequence ID" value="NZ_JAZHRV010000001.1"/>
</dbReference>
<dbReference type="PANTHER" id="PTHR46577">
    <property type="entry name" value="HTH-TYPE TRANSCRIPTIONAL REGULATORY PROTEIN GABR"/>
    <property type="match status" value="1"/>
</dbReference>
<evidence type="ECO:0000256" key="1">
    <source>
        <dbReference type="ARBA" id="ARBA00005384"/>
    </source>
</evidence>
<dbReference type="EMBL" id="JAZHRV010000001">
    <property type="protein sequence ID" value="MEH2555221.1"/>
    <property type="molecule type" value="Genomic_DNA"/>
</dbReference>
<dbReference type="PANTHER" id="PTHR46577:SF1">
    <property type="entry name" value="HTH-TYPE TRANSCRIPTIONAL REGULATORY PROTEIN GABR"/>
    <property type="match status" value="1"/>
</dbReference>
<dbReference type="Pfam" id="PF00392">
    <property type="entry name" value="GntR"/>
    <property type="match status" value="1"/>
</dbReference>
<keyword evidence="8" id="KW-0032">Aminotransferase</keyword>
<evidence type="ECO:0000256" key="6">
    <source>
        <dbReference type="SAM" id="MobiDB-lite"/>
    </source>
</evidence>